<evidence type="ECO:0000256" key="3">
    <source>
        <dbReference type="ARBA" id="ARBA00022490"/>
    </source>
</evidence>
<comment type="subcellular location">
    <subcellularLocation>
        <location evidence="1">Cytoplasm</location>
    </subcellularLocation>
</comment>
<comment type="similarity">
    <text evidence="2">Belongs to the Ro 60 kDa family.</text>
</comment>
<dbReference type="InterPro" id="IPR037214">
    <property type="entry name" value="TROVE_dom_sf"/>
</dbReference>
<keyword evidence="9" id="KW-1185">Reference proteome</keyword>
<proteinExistence type="inferred from homology"/>
<evidence type="ECO:0000256" key="1">
    <source>
        <dbReference type="ARBA" id="ARBA00004496"/>
    </source>
</evidence>
<comment type="caution">
    <text evidence="8">The sequence shown here is derived from an EMBL/GenBank/DDBJ whole genome shotgun (WGS) entry which is preliminary data.</text>
</comment>
<keyword evidence="5" id="KW-0694">RNA-binding</keyword>
<protein>
    <submittedName>
        <fullName evidence="8">60 kDa SS-A/Ro ribonucleoprotein-like</fullName>
    </submittedName>
</protein>
<accession>A0AAV7KLW8</accession>
<evidence type="ECO:0000256" key="4">
    <source>
        <dbReference type="ARBA" id="ARBA00022723"/>
    </source>
</evidence>
<keyword evidence="3" id="KW-0963">Cytoplasm</keyword>
<dbReference type="GO" id="GO:0005737">
    <property type="term" value="C:cytoplasm"/>
    <property type="evidence" value="ECO:0007669"/>
    <property type="project" value="UniProtKB-SubCell"/>
</dbReference>
<dbReference type="SUPFAM" id="SSF140864">
    <property type="entry name" value="TROVE domain-like"/>
    <property type="match status" value="1"/>
</dbReference>
<dbReference type="Gene3D" id="3.40.50.410">
    <property type="entry name" value="von Willebrand factor, type A domain"/>
    <property type="match status" value="1"/>
</dbReference>
<evidence type="ECO:0000313" key="8">
    <source>
        <dbReference type="EMBL" id="KAI6661890.1"/>
    </source>
</evidence>
<name>A0AAV7KLW8_9METZ</name>
<organism evidence="8 9">
    <name type="scientific">Oopsacas minuta</name>
    <dbReference type="NCBI Taxonomy" id="111878"/>
    <lineage>
        <taxon>Eukaryota</taxon>
        <taxon>Metazoa</taxon>
        <taxon>Porifera</taxon>
        <taxon>Hexactinellida</taxon>
        <taxon>Hexasterophora</taxon>
        <taxon>Lyssacinosida</taxon>
        <taxon>Leucopsacidae</taxon>
        <taxon>Oopsacas</taxon>
    </lineage>
</organism>
<dbReference type="AlphaFoldDB" id="A0AAV7KLW8"/>
<evidence type="ECO:0000259" key="7">
    <source>
        <dbReference type="PROSITE" id="PS50988"/>
    </source>
</evidence>
<dbReference type="FunFam" id="3.40.50.410:FF:000040">
    <property type="entry name" value="60 kDa SS-A/Ro ribonucleoprotein isoform X1"/>
    <property type="match status" value="1"/>
</dbReference>
<feature type="domain" description="TROVE" evidence="7">
    <location>
        <begin position="26"/>
        <end position="344"/>
    </location>
</feature>
<dbReference type="InterPro" id="IPR008858">
    <property type="entry name" value="TROVE_dom"/>
</dbReference>
<dbReference type="Proteomes" id="UP001165289">
    <property type="component" value="Unassembled WGS sequence"/>
</dbReference>
<evidence type="ECO:0000256" key="5">
    <source>
        <dbReference type="ARBA" id="ARBA00022884"/>
    </source>
</evidence>
<evidence type="ECO:0000256" key="6">
    <source>
        <dbReference type="ARBA" id="ARBA00023274"/>
    </source>
</evidence>
<dbReference type="PROSITE" id="PS50988">
    <property type="entry name" value="TROVE"/>
    <property type="match status" value="1"/>
</dbReference>
<dbReference type="PANTHER" id="PTHR14202">
    <property type="entry name" value="60 KDA RIBONUCLEOPROTEIN SSA/RO"/>
    <property type="match status" value="1"/>
</dbReference>
<dbReference type="GO" id="GO:0003723">
    <property type="term" value="F:RNA binding"/>
    <property type="evidence" value="ECO:0007669"/>
    <property type="project" value="UniProtKB-KW"/>
</dbReference>
<dbReference type="EMBL" id="JAKMXF010000003">
    <property type="protein sequence ID" value="KAI6661890.1"/>
    <property type="molecule type" value="Genomic_DNA"/>
</dbReference>
<reference evidence="8 9" key="1">
    <citation type="journal article" date="2023" name="BMC Biol.">
        <title>The compact genome of the sponge Oopsacas minuta (Hexactinellida) is lacking key metazoan core genes.</title>
        <authorList>
            <person name="Santini S."/>
            <person name="Schenkelaars Q."/>
            <person name="Jourda C."/>
            <person name="Duchesne M."/>
            <person name="Belahbib H."/>
            <person name="Rocher C."/>
            <person name="Selva M."/>
            <person name="Riesgo A."/>
            <person name="Vervoort M."/>
            <person name="Leys S.P."/>
            <person name="Kodjabachian L."/>
            <person name="Le Bivic A."/>
            <person name="Borchiellini C."/>
            <person name="Claverie J.M."/>
            <person name="Renard E."/>
        </authorList>
    </citation>
    <scope>NUCLEOTIDE SEQUENCE [LARGE SCALE GENOMIC DNA]</scope>
    <source>
        <strain evidence="8">SPO-2</strain>
    </source>
</reference>
<dbReference type="PANTHER" id="PTHR14202:SF0">
    <property type="entry name" value="RNA-BINDING PROTEIN RO60"/>
    <property type="match status" value="1"/>
</dbReference>
<dbReference type="InterPro" id="IPR040322">
    <property type="entry name" value="TROVE2"/>
</dbReference>
<evidence type="ECO:0000256" key="2">
    <source>
        <dbReference type="ARBA" id="ARBA00007814"/>
    </source>
</evidence>
<dbReference type="InterPro" id="IPR036465">
    <property type="entry name" value="vWFA_dom_sf"/>
</dbReference>
<keyword evidence="6 8" id="KW-0687">Ribonucleoprotein</keyword>
<gene>
    <name evidence="8" type="ORF">LOD99_9661</name>
</gene>
<dbReference type="Pfam" id="PF05731">
    <property type="entry name" value="TROVE"/>
    <property type="match status" value="1"/>
</dbReference>
<sequence>MATATVAMETESQIPIPQTVGLSGQIPNSAGGYSWPISDMGRLRRFLCLGSEGGSYYINEKKLGKENAKTIVRMLDTGEGQDVVIEILQYSTEGRTAKQEPIIFALAICARLGDAETKKSAYIALPKVCRIPTHLFSFIEYCESLSKGTGWGRAHRRAISEWYTEKAPYPLSILVTKYQQRNGWSHRDLLRLCHLKTDRDELNIIFRYIIKGMDQVITDYEHLTSNPEILKVFEFFQAVEKAKSCTKPEDIIPLINIYGLVREHIPTPLLSNAEVWRALLQKMPMTAMIRNLGKMTAIELLAPLSGELISLNGSIFRILIIKLIKVKQTYLNGSLHPIRSGGFH</sequence>
<evidence type="ECO:0000313" key="9">
    <source>
        <dbReference type="Proteomes" id="UP001165289"/>
    </source>
</evidence>
<dbReference type="GO" id="GO:0046872">
    <property type="term" value="F:metal ion binding"/>
    <property type="evidence" value="ECO:0007669"/>
    <property type="project" value="UniProtKB-KW"/>
</dbReference>
<keyword evidence="4" id="KW-0479">Metal-binding</keyword>
<dbReference type="GO" id="GO:1990904">
    <property type="term" value="C:ribonucleoprotein complex"/>
    <property type="evidence" value="ECO:0007669"/>
    <property type="project" value="UniProtKB-KW"/>
</dbReference>